<comment type="caution">
    <text evidence="1">The sequence shown here is derived from an EMBL/GenBank/DDBJ whole genome shotgun (WGS) entry which is preliminary data.</text>
</comment>
<dbReference type="GO" id="GO:0016491">
    <property type="term" value="F:oxidoreductase activity"/>
    <property type="evidence" value="ECO:0007669"/>
    <property type="project" value="TreeGrafter"/>
</dbReference>
<dbReference type="EMBL" id="AZBU02000003">
    <property type="protein sequence ID" value="TKR89886.1"/>
    <property type="molecule type" value="Genomic_DNA"/>
</dbReference>
<name>A0A4U5P1N9_STECR</name>
<evidence type="ECO:0000313" key="1">
    <source>
        <dbReference type="EMBL" id="TKR89886.1"/>
    </source>
</evidence>
<dbReference type="OrthoDB" id="5308060at2759"/>
<dbReference type="AlphaFoldDB" id="A0A4U5P1N9"/>
<dbReference type="PANTHER" id="PTHR43313">
    <property type="entry name" value="SHORT-CHAIN DEHYDROGENASE/REDUCTASE FAMILY 9C"/>
    <property type="match status" value="1"/>
</dbReference>
<gene>
    <name evidence="1" type="ORF">L596_013925</name>
</gene>
<organism evidence="1 2">
    <name type="scientific">Steinernema carpocapsae</name>
    <name type="common">Entomopathogenic nematode</name>
    <dbReference type="NCBI Taxonomy" id="34508"/>
    <lineage>
        <taxon>Eukaryota</taxon>
        <taxon>Metazoa</taxon>
        <taxon>Ecdysozoa</taxon>
        <taxon>Nematoda</taxon>
        <taxon>Chromadorea</taxon>
        <taxon>Rhabditida</taxon>
        <taxon>Tylenchina</taxon>
        <taxon>Panagrolaimomorpha</taxon>
        <taxon>Strongyloidoidea</taxon>
        <taxon>Steinernematidae</taxon>
        <taxon>Steinernema</taxon>
    </lineage>
</organism>
<keyword evidence="2" id="KW-1185">Reference proteome</keyword>
<dbReference type="Proteomes" id="UP000298663">
    <property type="component" value="Unassembled WGS sequence"/>
</dbReference>
<sequence length="69" mass="7889">MLGSDSIEKVVNFYFHAITAVRPRTRYLYGWGAKIYLIPGSYLPTGLLDFLVRYVTYETENPAALKCPK</sequence>
<protein>
    <submittedName>
        <fullName evidence="1">Uncharacterized protein</fullName>
    </submittedName>
</protein>
<dbReference type="GO" id="GO:0008202">
    <property type="term" value="P:steroid metabolic process"/>
    <property type="evidence" value="ECO:0007669"/>
    <property type="project" value="TreeGrafter"/>
</dbReference>
<proteinExistence type="predicted"/>
<accession>A0A4U5P1N9</accession>
<dbReference type="PANTHER" id="PTHR43313:SF1">
    <property type="entry name" value="3BETA-HYDROXYSTEROID DEHYDROGENASE DHS-16"/>
    <property type="match status" value="1"/>
</dbReference>
<dbReference type="STRING" id="34508.A0A4U5P1N9"/>
<reference evidence="1 2" key="1">
    <citation type="journal article" date="2015" name="Genome Biol.">
        <title>Comparative genomics of Steinernema reveals deeply conserved gene regulatory networks.</title>
        <authorList>
            <person name="Dillman A.R."/>
            <person name="Macchietto M."/>
            <person name="Porter C.F."/>
            <person name="Rogers A."/>
            <person name="Williams B."/>
            <person name="Antoshechkin I."/>
            <person name="Lee M.M."/>
            <person name="Goodwin Z."/>
            <person name="Lu X."/>
            <person name="Lewis E.E."/>
            <person name="Goodrich-Blair H."/>
            <person name="Stock S.P."/>
            <person name="Adams B.J."/>
            <person name="Sternberg P.W."/>
            <person name="Mortazavi A."/>
        </authorList>
    </citation>
    <scope>NUCLEOTIDE SEQUENCE [LARGE SCALE GENOMIC DNA]</scope>
    <source>
        <strain evidence="1 2">ALL</strain>
    </source>
</reference>
<evidence type="ECO:0000313" key="2">
    <source>
        <dbReference type="Proteomes" id="UP000298663"/>
    </source>
</evidence>
<reference evidence="1 2" key="2">
    <citation type="journal article" date="2019" name="G3 (Bethesda)">
        <title>Hybrid Assembly of the Genome of the Entomopathogenic Nematode Steinernema carpocapsae Identifies the X-Chromosome.</title>
        <authorList>
            <person name="Serra L."/>
            <person name="Macchietto M."/>
            <person name="Macias-Munoz A."/>
            <person name="McGill C.J."/>
            <person name="Rodriguez I.M."/>
            <person name="Rodriguez B."/>
            <person name="Murad R."/>
            <person name="Mortazavi A."/>
        </authorList>
    </citation>
    <scope>NUCLEOTIDE SEQUENCE [LARGE SCALE GENOMIC DNA]</scope>
    <source>
        <strain evidence="1 2">ALL</strain>
    </source>
</reference>